<evidence type="ECO:0000259" key="3">
    <source>
        <dbReference type="PROSITE" id="PS51186"/>
    </source>
</evidence>
<comment type="caution">
    <text evidence="4">The sequence shown here is derived from an EMBL/GenBank/DDBJ whole genome shotgun (WGS) entry which is preliminary data.</text>
</comment>
<keyword evidence="2" id="KW-0012">Acyltransferase</keyword>
<dbReference type="EMBL" id="WNKX01000002">
    <property type="protein sequence ID" value="MTW09469.1"/>
    <property type="molecule type" value="Genomic_DNA"/>
</dbReference>
<keyword evidence="1 4" id="KW-0808">Transferase</keyword>
<dbReference type="InterPro" id="IPR016181">
    <property type="entry name" value="Acyl_CoA_acyltransferase"/>
</dbReference>
<reference evidence="4 5" key="1">
    <citation type="submission" date="2019-11" db="EMBL/GenBank/DDBJ databases">
        <title>Type strains purchased from KCTC, JCM and DSMZ.</title>
        <authorList>
            <person name="Lu H."/>
        </authorList>
    </citation>
    <scope>NUCLEOTIDE SEQUENCE [LARGE SCALE GENOMIC DNA]</scope>
    <source>
        <strain evidence="4 5">JCM 31587</strain>
    </source>
</reference>
<name>A0A6L6QBJ2_9BURK</name>
<dbReference type="AlphaFoldDB" id="A0A6L6QBJ2"/>
<evidence type="ECO:0000313" key="5">
    <source>
        <dbReference type="Proteomes" id="UP000472320"/>
    </source>
</evidence>
<dbReference type="InterPro" id="IPR050832">
    <property type="entry name" value="Bact_Acetyltransf"/>
</dbReference>
<evidence type="ECO:0000313" key="4">
    <source>
        <dbReference type="EMBL" id="MTW09469.1"/>
    </source>
</evidence>
<sequence length="149" mass="16414">MDIKLESPNQPEVVALIDQLDAYQLSLYPPECVYALDMHSLLQPNVLFAVARNNDGAAVGCGAIVVTPEFGEVKRMFVHPSARGQGVAQRLLGKLELEAQARGCRRFMLETGPSQPEAIGLYERLGYRVRGPYGDYPDDPMSVFMEKAA</sequence>
<dbReference type="OrthoDB" id="9803233at2"/>
<dbReference type="PROSITE" id="PS51186">
    <property type="entry name" value="GNAT"/>
    <property type="match status" value="1"/>
</dbReference>
<dbReference type="InterPro" id="IPR000182">
    <property type="entry name" value="GNAT_dom"/>
</dbReference>
<feature type="domain" description="N-acetyltransferase" evidence="3">
    <location>
        <begin position="1"/>
        <end position="149"/>
    </location>
</feature>
<evidence type="ECO:0000256" key="2">
    <source>
        <dbReference type="ARBA" id="ARBA00023315"/>
    </source>
</evidence>
<accession>A0A6L6QBJ2</accession>
<protein>
    <submittedName>
        <fullName evidence="4">GNAT family N-acetyltransferase</fullName>
    </submittedName>
</protein>
<evidence type="ECO:0000256" key="1">
    <source>
        <dbReference type="ARBA" id="ARBA00022679"/>
    </source>
</evidence>
<proteinExistence type="predicted"/>
<dbReference type="Gene3D" id="3.40.630.30">
    <property type="match status" value="1"/>
</dbReference>
<dbReference type="GO" id="GO:0016747">
    <property type="term" value="F:acyltransferase activity, transferring groups other than amino-acyl groups"/>
    <property type="evidence" value="ECO:0007669"/>
    <property type="project" value="InterPro"/>
</dbReference>
<organism evidence="4 5">
    <name type="scientific">Massilia eburnea</name>
    <dbReference type="NCBI Taxonomy" id="1776165"/>
    <lineage>
        <taxon>Bacteria</taxon>
        <taxon>Pseudomonadati</taxon>
        <taxon>Pseudomonadota</taxon>
        <taxon>Betaproteobacteria</taxon>
        <taxon>Burkholderiales</taxon>
        <taxon>Oxalobacteraceae</taxon>
        <taxon>Telluria group</taxon>
        <taxon>Massilia</taxon>
    </lineage>
</organism>
<dbReference type="Proteomes" id="UP000472320">
    <property type="component" value="Unassembled WGS sequence"/>
</dbReference>
<dbReference type="RefSeq" id="WP_155452462.1">
    <property type="nucleotide sequence ID" value="NZ_WNKX01000002.1"/>
</dbReference>
<dbReference type="PANTHER" id="PTHR43877">
    <property type="entry name" value="AMINOALKYLPHOSPHONATE N-ACETYLTRANSFERASE-RELATED-RELATED"/>
    <property type="match status" value="1"/>
</dbReference>
<keyword evidence="5" id="KW-1185">Reference proteome</keyword>
<gene>
    <name evidence="4" type="ORF">GM658_02555</name>
</gene>
<dbReference type="Pfam" id="PF00583">
    <property type="entry name" value="Acetyltransf_1"/>
    <property type="match status" value="1"/>
</dbReference>
<dbReference type="SUPFAM" id="SSF55729">
    <property type="entry name" value="Acyl-CoA N-acyltransferases (Nat)"/>
    <property type="match status" value="1"/>
</dbReference>
<dbReference type="CDD" id="cd04301">
    <property type="entry name" value="NAT_SF"/>
    <property type="match status" value="1"/>
</dbReference>
<dbReference type="PANTHER" id="PTHR43877:SF2">
    <property type="entry name" value="AMINOALKYLPHOSPHONATE N-ACETYLTRANSFERASE-RELATED"/>
    <property type="match status" value="1"/>
</dbReference>